<evidence type="ECO:0000259" key="1">
    <source>
        <dbReference type="Pfam" id="PF13598"/>
    </source>
</evidence>
<organism evidence="2 3">
    <name type="scientific">Oryzomonas japonica</name>
    <dbReference type="NCBI Taxonomy" id="2603858"/>
    <lineage>
        <taxon>Bacteria</taxon>
        <taxon>Pseudomonadati</taxon>
        <taxon>Thermodesulfobacteriota</taxon>
        <taxon>Desulfuromonadia</taxon>
        <taxon>Geobacterales</taxon>
        <taxon>Geobacteraceae</taxon>
        <taxon>Oryzomonas</taxon>
    </lineage>
</organism>
<proteinExistence type="predicted"/>
<dbReference type="Pfam" id="PF13598">
    <property type="entry name" value="DUF4139"/>
    <property type="match status" value="1"/>
</dbReference>
<dbReference type="AlphaFoldDB" id="A0A7J4ZS07"/>
<accession>A0A7J4ZS07</accession>
<evidence type="ECO:0000313" key="3">
    <source>
        <dbReference type="Proteomes" id="UP000420562"/>
    </source>
</evidence>
<keyword evidence="3" id="KW-1185">Reference proteome</keyword>
<dbReference type="Proteomes" id="UP000420562">
    <property type="component" value="Unassembled WGS sequence"/>
</dbReference>
<dbReference type="PANTHER" id="PTHR38075:SF1">
    <property type="entry name" value="DUF4139 DOMAIN-CONTAINING PROTEIN"/>
    <property type="match status" value="1"/>
</dbReference>
<feature type="domain" description="DUF4139" evidence="1">
    <location>
        <begin position="193"/>
        <end position="482"/>
    </location>
</feature>
<dbReference type="RefSeq" id="WP_151127764.1">
    <property type="nucleotide sequence ID" value="NZ_VZQZ01000003.1"/>
</dbReference>
<sequence length="482" mass="53998">MRVHWIRTMMAAMALLFVMALRVWGAGGEAAVTTSTIAEQTGVAVTIYNSSLGLIKDQRVLHLPKGSSELRFMDVATAIMPASVHIRSLSDAASLNVLEQNYEYDLLSPQKLMDKYVGKEVKLYQKNPYSEREEVVTATLLANNNGPVFRIGNEITYGHPGRVIFPQVPDSLIASPTLVWLLENSREKAHTVEAAYLTGGITWRADYVMTLNERDDKADLGGWVTITNNSGATYRNAAVKLVAGDVNRVRDEVQPRYAAKTMLMGAAAPAPQFREEGLLEYHMYTLQRPSSIKDNQSKQISLFTVADIPVRKELLLAGASYYYQGAYSGDIAKKQKIGVYIELENREKNRLGMPLPKGTVRVYKRDGDKSLQFVGEDAIDHTPRDEKVRIKLGDAFDVVADKKQTDWKKRAKDSYEAAYEISIRNHKKEVVVVRVTEPVPGDWQVLNSTHDYVKANSGTLEYKIPVPADGETKLSYRVLMRY</sequence>
<dbReference type="InterPro" id="IPR037291">
    <property type="entry name" value="DUF4139"/>
</dbReference>
<protein>
    <submittedName>
        <fullName evidence="2">DUF4139 domain-containing protein</fullName>
    </submittedName>
</protein>
<dbReference type="PANTHER" id="PTHR38075">
    <property type="entry name" value="DUF4139 DOMAIN-CONTAINING PROTEIN"/>
    <property type="match status" value="1"/>
</dbReference>
<reference evidence="2 3" key="1">
    <citation type="submission" date="2019-09" db="EMBL/GenBank/DDBJ databases">
        <title>Geobacter sp. Red96, a novel strain isolated from paddy soil.</title>
        <authorList>
            <person name="Xu Z."/>
            <person name="Masuda Y."/>
            <person name="Itoh H."/>
            <person name="Senoo K."/>
        </authorList>
    </citation>
    <scope>NUCLEOTIDE SEQUENCE [LARGE SCALE GENOMIC DNA]</scope>
    <source>
        <strain evidence="2 3">Red96</strain>
    </source>
</reference>
<gene>
    <name evidence="2" type="ORF">F6V25_06270</name>
</gene>
<comment type="caution">
    <text evidence="2">The sequence shown here is derived from an EMBL/GenBank/DDBJ whole genome shotgun (WGS) entry which is preliminary data.</text>
</comment>
<name>A0A7J4ZS07_9BACT</name>
<dbReference type="EMBL" id="VZQZ01000003">
    <property type="protein sequence ID" value="KAB0666078.1"/>
    <property type="molecule type" value="Genomic_DNA"/>
</dbReference>
<evidence type="ECO:0000313" key="2">
    <source>
        <dbReference type="EMBL" id="KAB0666078.1"/>
    </source>
</evidence>